<dbReference type="EMBL" id="FMYF01000007">
    <property type="protein sequence ID" value="SDB90528.1"/>
    <property type="molecule type" value="Genomic_DNA"/>
</dbReference>
<accession>A0A1G6H8V4</accession>
<keyword evidence="3" id="KW-1185">Reference proteome</keyword>
<feature type="transmembrane region" description="Helical" evidence="1">
    <location>
        <begin position="144"/>
        <end position="164"/>
    </location>
</feature>
<keyword evidence="1" id="KW-0472">Membrane</keyword>
<dbReference type="Pfam" id="PF14256">
    <property type="entry name" value="YwiC"/>
    <property type="match status" value="1"/>
</dbReference>
<name>A0A1G6H8V4_9ACTN</name>
<feature type="transmembrane region" description="Helical" evidence="1">
    <location>
        <begin position="232"/>
        <end position="254"/>
    </location>
</feature>
<gene>
    <name evidence="2" type="ORF">GA0111570_107124</name>
</gene>
<evidence type="ECO:0000313" key="3">
    <source>
        <dbReference type="Proteomes" id="UP000199086"/>
    </source>
</evidence>
<dbReference type="Proteomes" id="UP000199086">
    <property type="component" value="Unassembled WGS sequence"/>
</dbReference>
<feature type="transmembrane region" description="Helical" evidence="1">
    <location>
        <begin position="119"/>
        <end position="137"/>
    </location>
</feature>
<keyword evidence="1" id="KW-1133">Transmembrane helix</keyword>
<dbReference type="STRING" id="1577474.GA0111570_107124"/>
<organism evidence="2 3">
    <name type="scientific">Raineyella antarctica</name>
    <dbReference type="NCBI Taxonomy" id="1577474"/>
    <lineage>
        <taxon>Bacteria</taxon>
        <taxon>Bacillati</taxon>
        <taxon>Actinomycetota</taxon>
        <taxon>Actinomycetes</taxon>
        <taxon>Propionibacteriales</taxon>
        <taxon>Propionibacteriaceae</taxon>
        <taxon>Raineyella</taxon>
    </lineage>
</organism>
<dbReference type="InterPro" id="IPR025576">
    <property type="entry name" value="YwiC"/>
</dbReference>
<feature type="transmembrane region" description="Helical" evidence="1">
    <location>
        <begin position="96"/>
        <end position="113"/>
    </location>
</feature>
<keyword evidence="1" id="KW-0812">Transmembrane</keyword>
<feature type="transmembrane region" description="Helical" evidence="1">
    <location>
        <begin position="266"/>
        <end position="284"/>
    </location>
</feature>
<dbReference type="AlphaFoldDB" id="A0A1G6H8V4"/>
<feature type="transmembrane region" description="Helical" evidence="1">
    <location>
        <begin position="176"/>
        <end position="194"/>
    </location>
</feature>
<feature type="transmembrane region" description="Helical" evidence="1">
    <location>
        <begin position="60"/>
        <end position="84"/>
    </location>
</feature>
<evidence type="ECO:0000313" key="2">
    <source>
        <dbReference type="EMBL" id="SDB90528.1"/>
    </source>
</evidence>
<reference evidence="2 3" key="1">
    <citation type="submission" date="2016-06" db="EMBL/GenBank/DDBJ databases">
        <authorList>
            <person name="Olsen C.W."/>
            <person name="Carey S."/>
            <person name="Hinshaw L."/>
            <person name="Karasin A.I."/>
        </authorList>
    </citation>
    <scope>NUCLEOTIDE SEQUENCE [LARGE SCALE GENOMIC DNA]</scope>
    <source>
        <strain evidence="2 3">LZ-22</strain>
    </source>
</reference>
<sequence>MLNCDVSSVSFQPATPAPVRKQRGHHRTSGWVPNQHGAWAMVIVPWVLGTWLRFHQGRGAAYALVLGLFWLVGYFTFHATSVWLKSRRQARYRRPVLVYGAITAALGLLTWALAGVALAWWVVPFVPVLAVALALAASRHERALVGGLLTVAAACLVVLVAAYASPAEVPSSDGTAVGLALACLGYFGGTVFFVKSMIRERGNAGFLAMSVGWHVAVLAAAVVASLLTGFPWAWAVLFAILVVRSLALPLVGPMRTDGLRFTPKQLGLAEGVFSLALMVIAFTTS</sequence>
<feature type="transmembrane region" description="Helical" evidence="1">
    <location>
        <begin position="37"/>
        <end position="54"/>
    </location>
</feature>
<evidence type="ECO:0000256" key="1">
    <source>
        <dbReference type="SAM" id="Phobius"/>
    </source>
</evidence>
<proteinExistence type="predicted"/>
<feature type="transmembrane region" description="Helical" evidence="1">
    <location>
        <begin position="206"/>
        <end position="226"/>
    </location>
</feature>
<protein>
    <submittedName>
        <fullName evidence="2">YwiC-like protein</fullName>
    </submittedName>
</protein>